<evidence type="ECO:0000313" key="2">
    <source>
        <dbReference type="Proteomes" id="UP000002279"/>
    </source>
</evidence>
<dbReference type="InterPro" id="IPR038901">
    <property type="entry name" value="HEXDC-like"/>
</dbReference>
<dbReference type="PANTHER" id="PTHR21040">
    <property type="entry name" value="BCDNA.GH04120"/>
    <property type="match status" value="1"/>
</dbReference>
<name>A0A6I8P3C2_ORNAN</name>
<accession>A0A6I8P3C2</accession>
<dbReference type="PANTHER" id="PTHR21040:SF5">
    <property type="entry name" value="BETA-N-ACETYLHEXOSAMINIDASE"/>
    <property type="match status" value="1"/>
</dbReference>
<dbReference type="GeneTree" id="ENSGT00390000014852"/>
<reference evidence="1" key="3">
    <citation type="submission" date="2025-09" db="UniProtKB">
        <authorList>
            <consortium name="Ensembl"/>
        </authorList>
    </citation>
    <scope>IDENTIFICATION</scope>
    <source>
        <strain evidence="1">Glennie</strain>
    </source>
</reference>
<dbReference type="Gene3D" id="3.20.20.80">
    <property type="entry name" value="Glycosidases"/>
    <property type="match status" value="1"/>
</dbReference>
<sequence>KPGSTRLVHLDLKGAAPKISYLEQLFPLLSQLGATGVLVEYEDMFPFQGDLGILRSPYAYRSEGWGWREAWGCPSPWGSWATGRGNLGVQCPWAAGWGFLLPRGWVGEEGEAGVTLVMGCAEQPPGAVY</sequence>
<dbReference type="AlphaFoldDB" id="A0A6I8P3C2"/>
<protein>
    <recommendedName>
        <fullName evidence="3">Hexosaminidase D</fullName>
    </recommendedName>
</protein>
<dbReference type="Bgee" id="ENSOANG00000044517">
    <property type="expression patterns" value="Expressed in endometrium and 8 other cell types or tissues"/>
</dbReference>
<reference evidence="1" key="2">
    <citation type="submission" date="2025-08" db="UniProtKB">
        <authorList>
            <consortium name="Ensembl"/>
        </authorList>
    </citation>
    <scope>IDENTIFICATION</scope>
    <source>
        <strain evidence="1">Glennie</strain>
    </source>
</reference>
<dbReference type="Proteomes" id="UP000002279">
    <property type="component" value="Chromosome 2"/>
</dbReference>
<keyword evidence="2" id="KW-1185">Reference proteome</keyword>
<organism evidence="1 2">
    <name type="scientific">Ornithorhynchus anatinus</name>
    <name type="common">Duckbill platypus</name>
    <dbReference type="NCBI Taxonomy" id="9258"/>
    <lineage>
        <taxon>Eukaryota</taxon>
        <taxon>Metazoa</taxon>
        <taxon>Chordata</taxon>
        <taxon>Craniata</taxon>
        <taxon>Vertebrata</taxon>
        <taxon>Euteleostomi</taxon>
        <taxon>Mammalia</taxon>
        <taxon>Monotremata</taxon>
        <taxon>Ornithorhynchidae</taxon>
        <taxon>Ornithorhynchus</taxon>
    </lineage>
</organism>
<dbReference type="InParanoid" id="A0A6I8P3C2"/>
<proteinExistence type="predicted"/>
<evidence type="ECO:0000313" key="1">
    <source>
        <dbReference type="Ensembl" id="ENSOANP00000048287.1"/>
    </source>
</evidence>
<reference evidence="1 2" key="1">
    <citation type="journal article" date="2008" name="Nature">
        <title>Genome analysis of the platypus reveals unique signatures of evolution.</title>
        <authorList>
            <person name="Warren W.C."/>
            <person name="Hillier L.W."/>
            <person name="Marshall Graves J.A."/>
            <person name="Birney E."/>
            <person name="Ponting C.P."/>
            <person name="Grutzner F."/>
            <person name="Belov K."/>
            <person name="Miller W."/>
            <person name="Clarke L."/>
            <person name="Chinwalla A.T."/>
            <person name="Yang S.P."/>
            <person name="Heger A."/>
            <person name="Locke D.P."/>
            <person name="Miethke P."/>
            <person name="Waters P.D."/>
            <person name="Veyrunes F."/>
            <person name="Fulton L."/>
            <person name="Fulton B."/>
            <person name="Graves T."/>
            <person name="Wallis J."/>
            <person name="Puente X.S."/>
            <person name="Lopez-Otin C."/>
            <person name="Ordonez G.R."/>
            <person name="Eichler E.E."/>
            <person name="Chen L."/>
            <person name="Cheng Z."/>
            <person name="Deakin J.E."/>
            <person name="Alsop A."/>
            <person name="Thompson K."/>
            <person name="Kirby P."/>
            <person name="Papenfuss A.T."/>
            <person name="Wakefield M.J."/>
            <person name="Olender T."/>
            <person name="Lancet D."/>
            <person name="Huttley G.A."/>
            <person name="Smit A.F."/>
            <person name="Pask A."/>
            <person name="Temple-Smith P."/>
            <person name="Batzer M.A."/>
            <person name="Walker J.A."/>
            <person name="Konkel M.K."/>
            <person name="Harris R.S."/>
            <person name="Whittington C.M."/>
            <person name="Wong E.S."/>
            <person name="Gemmell N.J."/>
            <person name="Buschiazzo E."/>
            <person name="Vargas Jentzsch I.M."/>
            <person name="Merkel A."/>
            <person name="Schmitz J."/>
            <person name="Zemann A."/>
            <person name="Churakov G."/>
            <person name="Kriegs J.O."/>
            <person name="Brosius J."/>
            <person name="Murchison E.P."/>
            <person name="Sachidanandam R."/>
            <person name="Smith C."/>
            <person name="Hannon G.J."/>
            <person name="Tsend-Ayush E."/>
            <person name="McMillan D."/>
            <person name="Attenborough R."/>
            <person name="Rens W."/>
            <person name="Ferguson-Smith M."/>
            <person name="Lefevre C.M."/>
            <person name="Sharp J.A."/>
            <person name="Nicholas K.R."/>
            <person name="Ray D.A."/>
            <person name="Kube M."/>
            <person name="Reinhardt R."/>
            <person name="Pringle T.H."/>
            <person name="Taylor J."/>
            <person name="Jones R.C."/>
            <person name="Nixon B."/>
            <person name="Dacheux J.L."/>
            <person name="Niwa H."/>
            <person name="Sekita Y."/>
            <person name="Huang X."/>
            <person name="Stark A."/>
            <person name="Kheradpour P."/>
            <person name="Kellis M."/>
            <person name="Flicek P."/>
            <person name="Chen Y."/>
            <person name="Webber C."/>
            <person name="Hardison R."/>
            <person name="Nelson J."/>
            <person name="Hallsworth-Pepin K."/>
            <person name="Delehaunty K."/>
            <person name="Markovic C."/>
            <person name="Minx P."/>
            <person name="Feng Y."/>
            <person name="Kremitzki C."/>
            <person name="Mitreva M."/>
            <person name="Glasscock J."/>
            <person name="Wylie T."/>
            <person name="Wohldmann P."/>
            <person name="Thiru P."/>
            <person name="Nhan M.N."/>
            <person name="Pohl C.S."/>
            <person name="Smith S.M."/>
            <person name="Hou S."/>
            <person name="Nefedov M."/>
            <person name="de Jong P.J."/>
            <person name="Renfree M.B."/>
            <person name="Mardis E.R."/>
            <person name="Wilson R.K."/>
        </authorList>
    </citation>
    <scope>NUCLEOTIDE SEQUENCE [LARGE SCALE GENOMIC DNA]</scope>
    <source>
        <strain evidence="1 2">Glennie</strain>
    </source>
</reference>
<evidence type="ECO:0008006" key="3">
    <source>
        <dbReference type="Google" id="ProtNLM"/>
    </source>
</evidence>
<dbReference type="GO" id="GO:0015929">
    <property type="term" value="F:hexosaminidase activity"/>
    <property type="evidence" value="ECO:0007669"/>
    <property type="project" value="InterPro"/>
</dbReference>
<dbReference type="Ensembl" id="ENSOANT00000060868.1">
    <property type="protein sequence ID" value="ENSOANP00000048287.1"/>
    <property type="gene ID" value="ENSOANG00000044517.1"/>
</dbReference>